<evidence type="ECO:0000313" key="5">
    <source>
        <dbReference type="EMBL" id="TBR80760.1"/>
    </source>
</evidence>
<dbReference type="FunFam" id="3.40.630.40:FF:000005">
    <property type="entry name" value="N-acetylmuramoyl-L-alanine amidase (AmiA)"/>
    <property type="match status" value="1"/>
</dbReference>
<feature type="domain" description="MurNAc-LAA" evidence="4">
    <location>
        <begin position="512"/>
        <end position="667"/>
    </location>
</feature>
<dbReference type="InterPro" id="IPR050695">
    <property type="entry name" value="N-acetylmuramoyl_amidase_3"/>
</dbReference>
<dbReference type="CDD" id="cd02696">
    <property type="entry name" value="MurNAc-LAA"/>
    <property type="match status" value="1"/>
</dbReference>
<dbReference type="EMBL" id="QPGR01000008">
    <property type="protein sequence ID" value="TBR80760.1"/>
    <property type="molecule type" value="Genomic_DNA"/>
</dbReference>
<dbReference type="EC" id="3.5.1.28" evidence="2"/>
<dbReference type="AlphaFoldDB" id="A0A4Q9JUD1"/>
<dbReference type="Proteomes" id="UP000292583">
    <property type="component" value="Unassembled WGS sequence"/>
</dbReference>
<evidence type="ECO:0000256" key="1">
    <source>
        <dbReference type="ARBA" id="ARBA00001561"/>
    </source>
</evidence>
<evidence type="ECO:0000256" key="3">
    <source>
        <dbReference type="ARBA" id="ARBA00022801"/>
    </source>
</evidence>
<proteinExistence type="predicted"/>
<protein>
    <recommendedName>
        <fullName evidence="2">N-acetylmuramoyl-L-alanine amidase</fullName>
        <ecNumber evidence="2">3.5.1.28</ecNumber>
    </recommendedName>
</protein>
<name>A0A4Q9JUD1_9BACT</name>
<dbReference type="GO" id="GO:0009253">
    <property type="term" value="P:peptidoglycan catabolic process"/>
    <property type="evidence" value="ECO:0007669"/>
    <property type="project" value="InterPro"/>
</dbReference>
<dbReference type="SMART" id="SM00646">
    <property type="entry name" value="Ami_3"/>
    <property type="match status" value="1"/>
</dbReference>
<gene>
    <name evidence="5" type="ORF">DU473_05250</name>
</gene>
<dbReference type="SUPFAM" id="SSF53187">
    <property type="entry name" value="Zn-dependent exopeptidases"/>
    <property type="match status" value="1"/>
</dbReference>
<dbReference type="RefSeq" id="WP_131186653.1">
    <property type="nucleotide sequence ID" value="NZ_QPGR01000008.1"/>
</dbReference>
<dbReference type="Pfam" id="PF01520">
    <property type="entry name" value="Amidase_3"/>
    <property type="match status" value="1"/>
</dbReference>
<sequence>MTKILVLFFIFVNFCFGAFENELSNFDKNFINSNNQEQIKFHHQLKSLYIQSVIKDDEKSKIEVLKRLIISSNALSLDDKSYASELEESGVKQSVINALREIVIKLKDEKSKASSKTNLNNDAQITQTSNSLNKENQIKQVQVKEQNKKQDKTIDKNITKNTSKNTQEINSKSNIKTDKIYILSSKKNEQDVELILNSNLKKEDIKNFVLDEKNNFRYIIDFEAILEGGRKKYDFNNYNVVISQYNPKTTRIVVYAKEKLPISFKLDGSKLSILISQKEKEIKKNSVQEKIKQEVSIEKKINKQEIKSQALEKKQNQKPIDKKNQKEETLYVLDVDKVLNGVVLNLSGDIDEKEINSFVSKEQNVFRQIISFKGVLEGSRKSFSFKQNTITVAQYNPKTIRIVLSGPKEFQFTQDLSDKTLMIAFQTAKNTTKTNSNKSALNSNFRSKKLIVIDAGHGGKDSGALSDKKGTLKEKNIVLSTALKLGNELKKKGYKVLYTRSTDKFINLRDRTKFANDKKADLFISIHANAAPNAKKAKSAEGVETFFLSPARSERSKKAAEKENQGDFEEINYFSKQSILNFLNREKIIASNKFAIDVQKNILSQVRKKYKVVDGGVREAPFWVLVGAQMPAILIEIGYITHPSEGKRIANKSFQDTLAKGIVDGVESYFYNNR</sequence>
<dbReference type="OrthoDB" id="9806267at2"/>
<dbReference type="PANTHER" id="PTHR30404:SF0">
    <property type="entry name" value="N-ACETYLMURAMOYL-L-ALANINE AMIDASE AMIC"/>
    <property type="match status" value="1"/>
</dbReference>
<dbReference type="GO" id="GO:0008745">
    <property type="term" value="F:N-acetylmuramoyl-L-alanine amidase activity"/>
    <property type="evidence" value="ECO:0007669"/>
    <property type="project" value="UniProtKB-EC"/>
</dbReference>
<comment type="catalytic activity">
    <reaction evidence="1">
        <text>Hydrolyzes the link between N-acetylmuramoyl residues and L-amino acid residues in certain cell-wall glycopeptides.</text>
        <dbReference type="EC" id="3.5.1.28"/>
    </reaction>
</comment>
<dbReference type="InterPro" id="IPR002508">
    <property type="entry name" value="MurNAc-LAA_cat"/>
</dbReference>
<dbReference type="PANTHER" id="PTHR30404">
    <property type="entry name" value="N-ACETYLMURAMOYL-L-ALANINE AMIDASE"/>
    <property type="match status" value="1"/>
</dbReference>
<organism evidence="5 6">
    <name type="scientific">Campylobacter novaezeelandiae</name>
    <dbReference type="NCBI Taxonomy" id="2267891"/>
    <lineage>
        <taxon>Bacteria</taxon>
        <taxon>Pseudomonadati</taxon>
        <taxon>Campylobacterota</taxon>
        <taxon>Epsilonproteobacteria</taxon>
        <taxon>Campylobacterales</taxon>
        <taxon>Campylobacteraceae</taxon>
        <taxon>Campylobacter</taxon>
    </lineage>
</organism>
<comment type="caution">
    <text evidence="5">The sequence shown here is derived from an EMBL/GenBank/DDBJ whole genome shotgun (WGS) entry which is preliminary data.</text>
</comment>
<keyword evidence="3" id="KW-0378">Hydrolase</keyword>
<keyword evidence="6" id="KW-1185">Reference proteome</keyword>
<dbReference type="Gene3D" id="3.40.630.40">
    <property type="entry name" value="Zn-dependent exopeptidases"/>
    <property type="match status" value="1"/>
</dbReference>
<evidence type="ECO:0000256" key="2">
    <source>
        <dbReference type="ARBA" id="ARBA00011901"/>
    </source>
</evidence>
<accession>A0A4Q9JUD1</accession>
<evidence type="ECO:0000259" key="4">
    <source>
        <dbReference type="SMART" id="SM00646"/>
    </source>
</evidence>
<evidence type="ECO:0000313" key="6">
    <source>
        <dbReference type="Proteomes" id="UP000292583"/>
    </source>
</evidence>
<dbReference type="GO" id="GO:0030288">
    <property type="term" value="C:outer membrane-bounded periplasmic space"/>
    <property type="evidence" value="ECO:0007669"/>
    <property type="project" value="TreeGrafter"/>
</dbReference>
<reference evidence="5 6" key="1">
    <citation type="submission" date="2018-07" db="EMBL/GenBank/DDBJ databases">
        <title>Campylobacter zealandensis sp. nov., isolated from birds and water in New Zealand.</title>
        <authorList>
            <person name="Wilkinson D.A."/>
            <person name="Biggs P.J."/>
            <person name="French N.P."/>
            <person name="Midwinter A.C."/>
        </authorList>
    </citation>
    <scope>NUCLEOTIDE SEQUENCE [LARGE SCALE GENOMIC DNA]</scope>
    <source>
        <strain evidence="5 6">B423b</strain>
    </source>
</reference>